<gene>
    <name evidence="1" type="ORF">GCM10023333_14790</name>
</gene>
<evidence type="ECO:0000313" key="1">
    <source>
        <dbReference type="EMBL" id="GAA4881701.1"/>
    </source>
</evidence>
<comment type="caution">
    <text evidence="1">The sequence shown here is derived from an EMBL/GenBank/DDBJ whole genome shotgun (WGS) entry which is preliminary data.</text>
</comment>
<dbReference type="EMBL" id="BAABJZ010000021">
    <property type="protein sequence ID" value="GAA4881701.1"/>
    <property type="molecule type" value="Genomic_DNA"/>
</dbReference>
<reference evidence="2" key="1">
    <citation type="journal article" date="2019" name="Int. J. Syst. Evol. Microbiol.">
        <title>The Global Catalogue of Microorganisms (GCM) 10K type strain sequencing project: providing services to taxonomists for standard genome sequencing and annotation.</title>
        <authorList>
            <consortium name="The Broad Institute Genomics Platform"/>
            <consortium name="The Broad Institute Genome Sequencing Center for Infectious Disease"/>
            <person name="Wu L."/>
            <person name="Ma J."/>
        </authorList>
    </citation>
    <scope>NUCLEOTIDE SEQUENCE [LARGE SCALE GENOMIC DNA]</scope>
    <source>
        <strain evidence="2">JCM 18401</strain>
    </source>
</reference>
<name>A0ABP9ER14_9GAMM</name>
<keyword evidence="2" id="KW-1185">Reference proteome</keyword>
<protein>
    <submittedName>
        <fullName evidence="1">Uncharacterized protein</fullName>
    </submittedName>
</protein>
<dbReference type="Proteomes" id="UP001499988">
    <property type="component" value="Unassembled WGS sequence"/>
</dbReference>
<evidence type="ECO:0000313" key="2">
    <source>
        <dbReference type="Proteomes" id="UP001499988"/>
    </source>
</evidence>
<proteinExistence type="predicted"/>
<sequence length="73" mass="7820">MVKTVGYTIYISDEAMIAALAEQAEKVCAPLNFKFDGEKEAGVVPTTIGEDSGIRVQPHMPEGSAYGLVQCQD</sequence>
<organism evidence="1 2">
    <name type="scientific">Ferrimonas pelagia</name>
    <dbReference type="NCBI Taxonomy" id="1177826"/>
    <lineage>
        <taxon>Bacteria</taxon>
        <taxon>Pseudomonadati</taxon>
        <taxon>Pseudomonadota</taxon>
        <taxon>Gammaproteobacteria</taxon>
        <taxon>Alteromonadales</taxon>
        <taxon>Ferrimonadaceae</taxon>
        <taxon>Ferrimonas</taxon>
    </lineage>
</organism>
<accession>A0ABP9ER14</accession>